<name>A0A645EKQ9_9ZZZZ</name>
<dbReference type="EMBL" id="VSSQ01048013">
    <property type="protein sequence ID" value="MPN02046.1"/>
    <property type="molecule type" value="Genomic_DNA"/>
</dbReference>
<protein>
    <submittedName>
        <fullName evidence="1">Uncharacterized protein</fullName>
    </submittedName>
</protein>
<evidence type="ECO:0000313" key="1">
    <source>
        <dbReference type="EMBL" id="MPN02046.1"/>
    </source>
</evidence>
<comment type="caution">
    <text evidence="1">The sequence shown here is derived from an EMBL/GenBank/DDBJ whole genome shotgun (WGS) entry which is preliminary data.</text>
</comment>
<accession>A0A645EKQ9</accession>
<sequence length="131" mass="13567">MPPERAFGAAANHGRRLNAHPQVTQNQETVPQRVCHTLHDRPAEVALGVEGGNAGKASAQVVIQIGGYLPLKIRMKPELIGTSGYTFRHGVHQPVSVVAVYGSLGGLAAAQHVPIPAVRSGAGFRGGAGVP</sequence>
<proteinExistence type="predicted"/>
<gene>
    <name evidence="1" type="ORF">SDC9_149259</name>
</gene>
<dbReference type="AlphaFoldDB" id="A0A645EKQ9"/>
<organism evidence="1">
    <name type="scientific">bioreactor metagenome</name>
    <dbReference type="NCBI Taxonomy" id="1076179"/>
    <lineage>
        <taxon>unclassified sequences</taxon>
        <taxon>metagenomes</taxon>
        <taxon>ecological metagenomes</taxon>
    </lineage>
</organism>
<reference evidence="1" key="1">
    <citation type="submission" date="2019-08" db="EMBL/GenBank/DDBJ databases">
        <authorList>
            <person name="Kucharzyk K."/>
            <person name="Murdoch R.W."/>
            <person name="Higgins S."/>
            <person name="Loffler F."/>
        </authorList>
    </citation>
    <scope>NUCLEOTIDE SEQUENCE</scope>
</reference>